<protein>
    <submittedName>
        <fullName evidence="1">Pyridoxamine 5'-phosphate oxidase family protein</fullName>
    </submittedName>
</protein>
<dbReference type="SUPFAM" id="SSF50475">
    <property type="entry name" value="FMN-binding split barrel"/>
    <property type="match status" value="1"/>
</dbReference>
<name>A0A5N0V2D6_9PSEU</name>
<dbReference type="InterPro" id="IPR012349">
    <property type="entry name" value="Split_barrel_FMN-bd"/>
</dbReference>
<dbReference type="Pfam" id="PF12900">
    <property type="entry name" value="Pyridox_ox_2"/>
    <property type="match status" value="1"/>
</dbReference>
<dbReference type="Proteomes" id="UP000319769">
    <property type="component" value="Unassembled WGS sequence"/>
</dbReference>
<evidence type="ECO:0000313" key="2">
    <source>
        <dbReference type="Proteomes" id="UP000319769"/>
    </source>
</evidence>
<evidence type="ECO:0000313" key="1">
    <source>
        <dbReference type="EMBL" id="KAA9157457.1"/>
    </source>
</evidence>
<organism evidence="1 2">
    <name type="scientific">Amycolatopsis acidicola</name>
    <dbReference type="NCBI Taxonomy" id="2596893"/>
    <lineage>
        <taxon>Bacteria</taxon>
        <taxon>Bacillati</taxon>
        <taxon>Actinomycetota</taxon>
        <taxon>Actinomycetes</taxon>
        <taxon>Pseudonocardiales</taxon>
        <taxon>Pseudonocardiaceae</taxon>
        <taxon>Amycolatopsis</taxon>
    </lineage>
</organism>
<dbReference type="EMBL" id="VMNW02000041">
    <property type="protein sequence ID" value="KAA9157457.1"/>
    <property type="molecule type" value="Genomic_DNA"/>
</dbReference>
<dbReference type="InterPro" id="IPR024747">
    <property type="entry name" value="Pyridox_Oxase-rel"/>
</dbReference>
<dbReference type="Gene3D" id="2.30.110.10">
    <property type="entry name" value="Electron Transport, Fmn-binding Protein, Chain A"/>
    <property type="match status" value="1"/>
</dbReference>
<dbReference type="AlphaFoldDB" id="A0A5N0V2D6"/>
<reference evidence="1" key="1">
    <citation type="submission" date="2019-09" db="EMBL/GenBank/DDBJ databases">
        <authorList>
            <person name="Teo W.F.A."/>
            <person name="Duangmal K."/>
        </authorList>
    </citation>
    <scope>NUCLEOTIDE SEQUENCE [LARGE SCALE GENOMIC DNA]</scope>
    <source>
        <strain evidence="1">K81G1</strain>
    </source>
</reference>
<sequence length="132" mass="13873">MSQIRPLTPKECVDLLAATPIGRLAFSEDALPAIHPVNFFLHRGDIIVRAGGTGALDRLGHTVVALQADRIDKNSHIGWSVVAVGKATAIAAVDGPADLAPGARTRFLRIPIEIITGRLVRLIDDDPGAAAS</sequence>
<comment type="caution">
    <text evidence="1">The sequence shown here is derived from an EMBL/GenBank/DDBJ whole genome shotgun (WGS) entry which is preliminary data.</text>
</comment>
<gene>
    <name evidence="1" type="ORF">FPZ12_025125</name>
</gene>
<dbReference type="OrthoDB" id="3212118at2"/>
<dbReference type="RefSeq" id="WP_144760849.1">
    <property type="nucleotide sequence ID" value="NZ_VMNW02000041.1"/>
</dbReference>
<keyword evidence="2" id="KW-1185">Reference proteome</keyword>
<proteinExistence type="predicted"/>
<accession>A0A5N0V2D6</accession>